<feature type="domain" description="Glycosyltransferase 2-like" evidence="6">
    <location>
        <begin position="8"/>
        <end position="164"/>
    </location>
</feature>
<protein>
    <submittedName>
        <fullName evidence="7">WcaA Glycosyltransferases involved in cell wall biogenesis</fullName>
    </submittedName>
</protein>
<proteinExistence type="predicted"/>
<name>A0A6J5L5C2_9CAUD</name>
<evidence type="ECO:0000256" key="3">
    <source>
        <dbReference type="ARBA" id="ARBA00022676"/>
    </source>
</evidence>
<dbReference type="SUPFAM" id="SSF53448">
    <property type="entry name" value="Nucleotide-diphospho-sugar transferases"/>
    <property type="match status" value="1"/>
</dbReference>
<keyword evidence="2" id="KW-1003">Cell membrane</keyword>
<reference evidence="7" key="1">
    <citation type="submission" date="2020-04" db="EMBL/GenBank/DDBJ databases">
        <authorList>
            <person name="Chiriac C."/>
            <person name="Salcher M."/>
            <person name="Ghai R."/>
            <person name="Kavagutti S V."/>
        </authorList>
    </citation>
    <scope>NUCLEOTIDE SEQUENCE</scope>
</reference>
<dbReference type="GO" id="GO:0016757">
    <property type="term" value="F:glycosyltransferase activity"/>
    <property type="evidence" value="ECO:0007669"/>
    <property type="project" value="UniProtKB-KW"/>
</dbReference>
<comment type="subcellular location">
    <subcellularLocation>
        <location evidence="1">Cell membrane</location>
    </subcellularLocation>
</comment>
<dbReference type="Gene3D" id="3.90.550.10">
    <property type="entry name" value="Spore Coat Polysaccharide Biosynthesis Protein SpsA, Chain A"/>
    <property type="match status" value="1"/>
</dbReference>
<dbReference type="PANTHER" id="PTHR43646:SF2">
    <property type="entry name" value="GLYCOSYLTRANSFERASE 2-LIKE DOMAIN-CONTAINING PROTEIN"/>
    <property type="match status" value="1"/>
</dbReference>
<dbReference type="EMBL" id="LR796235">
    <property type="protein sequence ID" value="CAB4129938.1"/>
    <property type="molecule type" value="Genomic_DNA"/>
</dbReference>
<evidence type="ECO:0000259" key="6">
    <source>
        <dbReference type="Pfam" id="PF00535"/>
    </source>
</evidence>
<evidence type="ECO:0000256" key="5">
    <source>
        <dbReference type="ARBA" id="ARBA00023136"/>
    </source>
</evidence>
<dbReference type="InterPro" id="IPR001173">
    <property type="entry name" value="Glyco_trans_2-like"/>
</dbReference>
<organism evidence="7">
    <name type="scientific">uncultured Caudovirales phage</name>
    <dbReference type="NCBI Taxonomy" id="2100421"/>
    <lineage>
        <taxon>Viruses</taxon>
        <taxon>Duplodnaviria</taxon>
        <taxon>Heunggongvirae</taxon>
        <taxon>Uroviricota</taxon>
        <taxon>Caudoviricetes</taxon>
        <taxon>Peduoviridae</taxon>
        <taxon>Maltschvirus</taxon>
        <taxon>Maltschvirus maltsch</taxon>
    </lineage>
</organism>
<dbReference type="GO" id="GO:0005886">
    <property type="term" value="C:plasma membrane"/>
    <property type="evidence" value="ECO:0007669"/>
    <property type="project" value="UniProtKB-SubCell"/>
</dbReference>
<keyword evidence="4 7" id="KW-0808">Transferase</keyword>
<dbReference type="Pfam" id="PF00535">
    <property type="entry name" value="Glycos_transf_2"/>
    <property type="match status" value="1"/>
</dbReference>
<gene>
    <name evidence="7" type="ORF">UFOVP117_174</name>
</gene>
<sequence>MDLSKFLTIVIPCKNEGKIIEQTLSLLNFQKGIQDVRVIVCDSSDDVYTSHSLENRRTDYFNLRIISGGLPSVARNKGAEHVETPYVLFLDADIFLLDNNILNDCVWDFLVHDSDLITCKVRSTTGEYNAIFRMFDTIQKIFKPITPFCLGGFMMVKKSVYDSIGGFDENARVAEDYLFSKQVRPSKFYIMNTTVFTTPRRFESKGVWYMLKLMVSSFFNRNNKSHFENDKGYWE</sequence>
<keyword evidence="3" id="KW-0328">Glycosyltransferase</keyword>
<evidence type="ECO:0000256" key="1">
    <source>
        <dbReference type="ARBA" id="ARBA00004236"/>
    </source>
</evidence>
<evidence type="ECO:0000256" key="2">
    <source>
        <dbReference type="ARBA" id="ARBA00022475"/>
    </source>
</evidence>
<dbReference type="PANTHER" id="PTHR43646">
    <property type="entry name" value="GLYCOSYLTRANSFERASE"/>
    <property type="match status" value="1"/>
</dbReference>
<accession>A0A6J5L5C2</accession>
<evidence type="ECO:0000313" key="7">
    <source>
        <dbReference type="EMBL" id="CAB4129938.1"/>
    </source>
</evidence>
<keyword evidence="5" id="KW-0472">Membrane</keyword>
<dbReference type="InterPro" id="IPR029044">
    <property type="entry name" value="Nucleotide-diphossugar_trans"/>
</dbReference>
<evidence type="ECO:0000256" key="4">
    <source>
        <dbReference type="ARBA" id="ARBA00022679"/>
    </source>
</evidence>